<feature type="transmembrane region" description="Helical" evidence="1">
    <location>
        <begin position="73"/>
        <end position="100"/>
    </location>
</feature>
<dbReference type="AlphaFoldDB" id="A0A8S3ZZI1"/>
<evidence type="ECO:0000313" key="2">
    <source>
        <dbReference type="EMBL" id="CAG5134973.1"/>
    </source>
</evidence>
<keyword evidence="1" id="KW-0812">Transmembrane</keyword>
<accession>A0A8S3ZZI1</accession>
<dbReference type="GO" id="GO:0016020">
    <property type="term" value="C:membrane"/>
    <property type="evidence" value="ECO:0007669"/>
    <property type="project" value="TreeGrafter"/>
</dbReference>
<evidence type="ECO:0000313" key="3">
    <source>
        <dbReference type="Proteomes" id="UP000678393"/>
    </source>
</evidence>
<gene>
    <name evidence="2" type="ORF">CUNI_LOCUS20531</name>
</gene>
<protein>
    <recommendedName>
        <fullName evidence="4">Protein rolling stone</fullName>
    </recommendedName>
</protein>
<evidence type="ECO:0000256" key="1">
    <source>
        <dbReference type="SAM" id="Phobius"/>
    </source>
</evidence>
<keyword evidence="1" id="KW-0472">Membrane</keyword>
<organism evidence="2 3">
    <name type="scientific">Candidula unifasciata</name>
    <dbReference type="NCBI Taxonomy" id="100452"/>
    <lineage>
        <taxon>Eukaryota</taxon>
        <taxon>Metazoa</taxon>
        <taxon>Spiralia</taxon>
        <taxon>Lophotrochozoa</taxon>
        <taxon>Mollusca</taxon>
        <taxon>Gastropoda</taxon>
        <taxon>Heterobranchia</taxon>
        <taxon>Euthyneura</taxon>
        <taxon>Panpulmonata</taxon>
        <taxon>Eupulmonata</taxon>
        <taxon>Stylommatophora</taxon>
        <taxon>Helicina</taxon>
        <taxon>Helicoidea</taxon>
        <taxon>Geomitridae</taxon>
        <taxon>Candidula</taxon>
    </lineage>
</organism>
<keyword evidence="1" id="KW-1133">Transmembrane helix</keyword>
<keyword evidence="3" id="KW-1185">Reference proteome</keyword>
<feature type="transmembrane region" description="Helical" evidence="1">
    <location>
        <begin position="180"/>
        <end position="200"/>
    </location>
</feature>
<dbReference type="Proteomes" id="UP000678393">
    <property type="component" value="Unassembled WGS sequence"/>
</dbReference>
<evidence type="ECO:0008006" key="4">
    <source>
        <dbReference type="Google" id="ProtNLM"/>
    </source>
</evidence>
<dbReference type="InterPro" id="IPR049352">
    <property type="entry name" value="Rost"/>
</dbReference>
<dbReference type="OrthoDB" id="419711at2759"/>
<dbReference type="PANTHER" id="PTHR12242">
    <property type="entry name" value="OS02G0130600 PROTEIN-RELATED"/>
    <property type="match status" value="1"/>
</dbReference>
<dbReference type="Pfam" id="PF21534">
    <property type="entry name" value="Rost"/>
    <property type="match status" value="1"/>
</dbReference>
<feature type="transmembrane region" description="Helical" evidence="1">
    <location>
        <begin position="154"/>
        <end position="173"/>
    </location>
</feature>
<feature type="transmembrane region" description="Helical" evidence="1">
    <location>
        <begin position="34"/>
        <end position="53"/>
    </location>
</feature>
<feature type="transmembrane region" description="Helical" evidence="1">
    <location>
        <begin position="121"/>
        <end position="142"/>
    </location>
</feature>
<name>A0A8S3ZZI1_9EUPU</name>
<dbReference type="PANTHER" id="PTHR12242:SF1">
    <property type="entry name" value="MYND-TYPE DOMAIN-CONTAINING PROTEIN"/>
    <property type="match status" value="1"/>
</dbReference>
<proteinExistence type="predicted"/>
<reference evidence="2" key="1">
    <citation type="submission" date="2021-04" db="EMBL/GenBank/DDBJ databases">
        <authorList>
            <consortium name="Molecular Ecology Group"/>
        </authorList>
    </citation>
    <scope>NUCLEOTIDE SEQUENCE</scope>
</reference>
<comment type="caution">
    <text evidence="2">The sequence shown here is derived from an EMBL/GenBank/DDBJ whole genome shotgun (WGS) entry which is preliminary data.</text>
</comment>
<dbReference type="EMBL" id="CAJHNH020007779">
    <property type="protein sequence ID" value="CAG5134973.1"/>
    <property type="molecule type" value="Genomic_DNA"/>
</dbReference>
<sequence>MGVSFREEFRCRKFLFEHTQLYLFVRSQWRIPHWLYVSWRLFWAGWNFAWIVYSINLTVDAAPYPGAGAKWLIYLTNLSYLLLTVQSILHAVTVVSYMCPQKNKGSLESIQGSIPWYLKPLWLLTSVVFNTAIIVTVLYWSLVFTGELDNIVTVMVHGVNTLYVLTDIFVIATPVRLLHFIYTIIFGGIYIIFTVIYHLAKGTGLSSEPYIYTALDWSKPGPAVGVSLGSLLVALPFIHLLQFGLYTLRIYILEKCRCCTSCAEDDVRCRCCTRKVDSGNEEMVEAV</sequence>